<keyword evidence="7" id="KW-0325">Glycoprotein</keyword>
<evidence type="ECO:0000256" key="7">
    <source>
        <dbReference type="ARBA" id="ARBA00023180"/>
    </source>
</evidence>
<keyword evidence="2" id="KW-0812">Transmembrane</keyword>
<dbReference type="AlphaFoldDB" id="A0A0R0GED1"/>
<comment type="subcellular location">
    <subcellularLocation>
        <location evidence="1">Membrane</location>
        <topology evidence="1">Single-pass type I membrane protein</topology>
    </subcellularLocation>
</comment>
<keyword evidence="6" id="KW-0675">Receptor</keyword>
<organism evidence="8">
    <name type="scientific">Glycine max</name>
    <name type="common">Soybean</name>
    <name type="synonym">Glycine hispida</name>
    <dbReference type="NCBI Taxonomy" id="3847"/>
    <lineage>
        <taxon>Eukaryota</taxon>
        <taxon>Viridiplantae</taxon>
        <taxon>Streptophyta</taxon>
        <taxon>Embryophyta</taxon>
        <taxon>Tracheophyta</taxon>
        <taxon>Spermatophyta</taxon>
        <taxon>Magnoliopsida</taxon>
        <taxon>eudicotyledons</taxon>
        <taxon>Gunneridae</taxon>
        <taxon>Pentapetalae</taxon>
        <taxon>rosids</taxon>
        <taxon>fabids</taxon>
        <taxon>Fabales</taxon>
        <taxon>Fabaceae</taxon>
        <taxon>Papilionoideae</taxon>
        <taxon>50 kb inversion clade</taxon>
        <taxon>NPAAA clade</taxon>
        <taxon>indigoferoid/millettioid clade</taxon>
        <taxon>Phaseoleae</taxon>
        <taxon>Glycine</taxon>
        <taxon>Glycine subgen. Soja</taxon>
    </lineage>
</organism>
<dbReference type="GO" id="GO:0016020">
    <property type="term" value="C:membrane"/>
    <property type="evidence" value="ECO:0007669"/>
    <property type="project" value="UniProtKB-SubCell"/>
</dbReference>
<evidence type="ECO:0000256" key="2">
    <source>
        <dbReference type="ARBA" id="ARBA00022692"/>
    </source>
</evidence>
<dbReference type="PaxDb" id="3847-GLYMA14G34945.1"/>
<keyword evidence="10" id="KW-1185">Reference proteome</keyword>
<accession>A0A0R0GED1</accession>
<dbReference type="InterPro" id="IPR046956">
    <property type="entry name" value="RLP23-like"/>
</dbReference>
<evidence type="ECO:0000313" key="8">
    <source>
        <dbReference type="EMBL" id="KRH16730.1"/>
    </source>
</evidence>
<evidence type="ECO:0000313" key="9">
    <source>
        <dbReference type="EnsemblPlants" id="KRH16730"/>
    </source>
</evidence>
<gene>
    <name evidence="8" type="ORF">GLYMA_14G173700</name>
</gene>
<dbReference type="InterPro" id="IPR032675">
    <property type="entry name" value="LRR_dom_sf"/>
</dbReference>
<evidence type="ECO:0000256" key="4">
    <source>
        <dbReference type="ARBA" id="ARBA00022989"/>
    </source>
</evidence>
<dbReference type="SUPFAM" id="SSF52047">
    <property type="entry name" value="RNI-like"/>
    <property type="match status" value="1"/>
</dbReference>
<keyword evidence="3" id="KW-0732">Signal</keyword>
<reference evidence="9" key="2">
    <citation type="submission" date="2018-02" db="UniProtKB">
        <authorList>
            <consortium name="EnsemblPlants"/>
        </authorList>
    </citation>
    <scope>IDENTIFICATION</scope>
    <source>
        <strain evidence="9">Williams 82</strain>
    </source>
</reference>
<name>A0A0R0GED1_SOYBN</name>
<dbReference type="EnsemblPlants" id="KRH16730">
    <property type="protein sequence ID" value="KRH16730"/>
    <property type="gene ID" value="GLYMA_14G173700"/>
</dbReference>
<evidence type="ECO:0000256" key="6">
    <source>
        <dbReference type="ARBA" id="ARBA00023170"/>
    </source>
</evidence>
<reference evidence="8" key="3">
    <citation type="submission" date="2018-07" db="EMBL/GenBank/DDBJ databases">
        <title>WGS assembly of Glycine max.</title>
        <authorList>
            <person name="Schmutz J."/>
            <person name="Cannon S."/>
            <person name="Schlueter J."/>
            <person name="Ma J."/>
            <person name="Mitros T."/>
            <person name="Nelson W."/>
            <person name="Hyten D."/>
            <person name="Song Q."/>
            <person name="Thelen J."/>
            <person name="Cheng J."/>
            <person name="Xu D."/>
            <person name="Hellsten U."/>
            <person name="May G."/>
            <person name="Yu Y."/>
            <person name="Sakurai T."/>
            <person name="Umezawa T."/>
            <person name="Bhattacharyya M."/>
            <person name="Sandhu D."/>
            <person name="Valliyodan B."/>
            <person name="Lindquist E."/>
            <person name="Peto M."/>
            <person name="Grant D."/>
            <person name="Shu S."/>
            <person name="Goodstein D."/>
            <person name="Barry K."/>
            <person name="Futrell-Griggs M."/>
            <person name="Abernathy B."/>
            <person name="Du J."/>
            <person name="Tian Z."/>
            <person name="Zhu L."/>
            <person name="Gill N."/>
            <person name="Joshi T."/>
            <person name="Libault M."/>
            <person name="Sethuraman A."/>
            <person name="Zhang X."/>
            <person name="Shinozaki K."/>
            <person name="Nguyen H."/>
            <person name="Wing R."/>
            <person name="Cregan P."/>
            <person name="Specht J."/>
            <person name="Grimwood J."/>
            <person name="Rokhsar D."/>
            <person name="Stacey G."/>
            <person name="Shoemaker R."/>
            <person name="Jackson S."/>
        </authorList>
    </citation>
    <scope>NUCLEOTIDE SEQUENCE</scope>
    <source>
        <tissue evidence="8">Callus</tissue>
    </source>
</reference>
<keyword evidence="4" id="KW-1133">Transmembrane helix</keyword>
<keyword evidence="5" id="KW-0472">Membrane</keyword>
<evidence type="ECO:0000256" key="5">
    <source>
        <dbReference type="ARBA" id="ARBA00023136"/>
    </source>
</evidence>
<dbReference type="PANTHER" id="PTHR48061">
    <property type="entry name" value="LEUCINE-RICH REPEAT RECEPTOR PROTEIN KINASE EMS1-LIKE-RELATED"/>
    <property type="match status" value="1"/>
</dbReference>
<evidence type="ECO:0000256" key="3">
    <source>
        <dbReference type="ARBA" id="ARBA00022729"/>
    </source>
</evidence>
<dbReference type="EMBL" id="CM000847">
    <property type="protein sequence ID" value="KRH16730.1"/>
    <property type="molecule type" value="Genomic_DNA"/>
</dbReference>
<reference evidence="8 9" key="1">
    <citation type="journal article" date="2010" name="Nature">
        <title>Genome sequence of the palaeopolyploid soybean.</title>
        <authorList>
            <person name="Schmutz J."/>
            <person name="Cannon S.B."/>
            <person name="Schlueter J."/>
            <person name="Ma J."/>
            <person name="Mitros T."/>
            <person name="Nelson W."/>
            <person name="Hyten D.L."/>
            <person name="Song Q."/>
            <person name="Thelen J.J."/>
            <person name="Cheng J."/>
            <person name="Xu D."/>
            <person name="Hellsten U."/>
            <person name="May G.D."/>
            <person name="Yu Y."/>
            <person name="Sakurai T."/>
            <person name="Umezawa T."/>
            <person name="Bhattacharyya M.K."/>
            <person name="Sandhu D."/>
            <person name="Valliyodan B."/>
            <person name="Lindquist E."/>
            <person name="Peto M."/>
            <person name="Grant D."/>
            <person name="Shu S."/>
            <person name="Goodstein D."/>
            <person name="Barry K."/>
            <person name="Futrell-Griggs M."/>
            <person name="Abernathy B."/>
            <person name="Du J."/>
            <person name="Tian Z."/>
            <person name="Zhu L."/>
            <person name="Gill N."/>
            <person name="Joshi T."/>
            <person name="Libault M."/>
            <person name="Sethuraman A."/>
            <person name="Zhang X.-C."/>
            <person name="Shinozaki K."/>
            <person name="Nguyen H.T."/>
            <person name="Wing R.A."/>
            <person name="Cregan P."/>
            <person name="Specht J."/>
            <person name="Grimwood J."/>
            <person name="Rokhsar D."/>
            <person name="Stacey G."/>
            <person name="Shoemaker R.C."/>
            <person name="Jackson S.A."/>
        </authorList>
    </citation>
    <scope>NUCLEOTIDE SEQUENCE</scope>
    <source>
        <strain evidence="9">cv. Williams 82</strain>
        <tissue evidence="8">Callus</tissue>
    </source>
</reference>
<dbReference type="SMR" id="A0A0R0GED1"/>
<proteinExistence type="predicted"/>
<dbReference type="STRING" id="3847.A0A0R0GED1"/>
<protein>
    <submittedName>
        <fullName evidence="8 9">Uncharacterized protein</fullName>
    </submittedName>
</protein>
<sequence length="243" mass="27179">MPSGFDDLVSLPHLNLCAMEFFGLIPSKISHLSKLFNFSSSLVSLSLRDTILQGKLASNILCSPNLQKLDLSHNYYLEGELLEFNWRKSCRYMDLSFTGFLGKLLNSINHLKSPNYLDFHSSDFKGPIPLFLSNLTQITDLFDKLSKLESFDLSRNNLVGQLPSSLSGLTQLRVIPAIIGELKSLKGLNLSHNRIIEWLDLSSNMLMGEISKASTNLHFLSSLNLSQNQLVGMIPIGKDIDTF</sequence>
<dbReference type="Pfam" id="PF00560">
    <property type="entry name" value="LRR_1"/>
    <property type="match status" value="1"/>
</dbReference>
<dbReference type="Gene3D" id="3.80.10.10">
    <property type="entry name" value="Ribonuclease Inhibitor"/>
    <property type="match status" value="1"/>
</dbReference>
<dbReference type="InParanoid" id="A0A0R0GED1"/>
<evidence type="ECO:0000256" key="1">
    <source>
        <dbReference type="ARBA" id="ARBA00004479"/>
    </source>
</evidence>
<dbReference type="PANTHER" id="PTHR48061:SF50">
    <property type="entry name" value="LEUCINE-RICH REPEAT-CONTAINING N-TERMINAL PLANT-TYPE DOMAIN-CONTAINING PROTEIN"/>
    <property type="match status" value="1"/>
</dbReference>
<dbReference type="PROSITE" id="PS51450">
    <property type="entry name" value="LRR"/>
    <property type="match status" value="1"/>
</dbReference>
<dbReference type="InterPro" id="IPR001611">
    <property type="entry name" value="Leu-rich_rpt"/>
</dbReference>
<evidence type="ECO:0000313" key="10">
    <source>
        <dbReference type="Proteomes" id="UP000008827"/>
    </source>
</evidence>
<dbReference type="Proteomes" id="UP000008827">
    <property type="component" value="Chromosome 14"/>
</dbReference>
<dbReference type="Gramene" id="KRH16730">
    <property type="protein sequence ID" value="KRH16730"/>
    <property type="gene ID" value="GLYMA_14G173700"/>
</dbReference>